<proteinExistence type="predicted"/>
<accession>A0ABS5Y1F9</accession>
<keyword evidence="2" id="KW-1185">Reference proteome</keyword>
<dbReference type="EMBL" id="JADOER010000004">
    <property type="protein sequence ID" value="MBT9311625.1"/>
    <property type="molecule type" value="Genomic_DNA"/>
</dbReference>
<reference evidence="1 2" key="1">
    <citation type="journal article" date="2021" name="Mar. Drugs">
        <title>Genome Reduction and Secondary Metabolism of the Marine Sponge-Associated Cyanobacterium Leptothoe.</title>
        <authorList>
            <person name="Konstantinou D."/>
            <person name="Popin R.V."/>
            <person name="Fewer D.P."/>
            <person name="Sivonen K."/>
            <person name="Gkelis S."/>
        </authorList>
    </citation>
    <scope>NUCLEOTIDE SEQUENCE [LARGE SCALE GENOMIC DNA]</scope>
    <source>
        <strain evidence="1 2">TAU-MAC 1615</strain>
    </source>
</reference>
<gene>
    <name evidence="1" type="ORF">IXB28_05370</name>
</gene>
<dbReference type="Proteomes" id="UP001196661">
    <property type="component" value="Unassembled WGS sequence"/>
</dbReference>
<evidence type="ECO:0008006" key="3">
    <source>
        <dbReference type="Google" id="ProtNLM"/>
    </source>
</evidence>
<evidence type="ECO:0000313" key="1">
    <source>
        <dbReference type="EMBL" id="MBT9311625.1"/>
    </source>
</evidence>
<sequence>MKRLIRDRLPAVDTARVLPHRKTPAGKTKVLHMNYMHSDTSKTTEIECLRFFAKTLAQLELRLEIVTDEGCREEIERELSQSVYQALDYGVVISQNPVSKWAEDSVEYLQNGQMAVLQPFDNELLEWAMTVGRKERWQGKMSPSLLEEILRDDHLWILLGVRVNELRTGLELERAARLQGQHVGHLRAYIEGGNMITGEDATGQPIILVGKDAIATTAHMYQLTPDEAKTVIAEDFGLDSIDRVIAVEQPGKFHLDMGMLFLGHGKVIVNDSKAALNDAVEMAEMVPSETMAKTATKLTLQCSLEDDAAQDLRLAGLEVRREKLENDVFYNFFNGEFVQGGDGLNYYITNGSFKDTQETFEALMVKELQVVEKVFFSPQPVAQKSLQERGGVGCRLKGSSL</sequence>
<dbReference type="SUPFAM" id="SSF55909">
    <property type="entry name" value="Pentein"/>
    <property type="match status" value="1"/>
</dbReference>
<organism evidence="1 2">
    <name type="scientific">Leptothoe kymatousa TAU-MAC 1615</name>
    <dbReference type="NCBI Taxonomy" id="2364775"/>
    <lineage>
        <taxon>Bacteria</taxon>
        <taxon>Bacillati</taxon>
        <taxon>Cyanobacteriota</taxon>
        <taxon>Cyanophyceae</taxon>
        <taxon>Nodosilineales</taxon>
        <taxon>Cymatolegaceae</taxon>
        <taxon>Leptothoe</taxon>
        <taxon>Leptothoe kymatousa</taxon>
    </lineage>
</organism>
<name>A0ABS5Y1F9_9CYAN</name>
<evidence type="ECO:0000313" key="2">
    <source>
        <dbReference type="Proteomes" id="UP001196661"/>
    </source>
</evidence>
<protein>
    <recommendedName>
        <fullName evidence="3">Arginine deiminase</fullName>
    </recommendedName>
</protein>
<comment type="caution">
    <text evidence="1">The sequence shown here is derived from an EMBL/GenBank/DDBJ whole genome shotgun (WGS) entry which is preliminary data.</text>
</comment>